<protein>
    <submittedName>
        <fullName evidence="2">Uncharacterized protein</fullName>
    </submittedName>
</protein>
<organism evidence="2 3">
    <name type="scientific">Plakobranchus ocellatus</name>
    <dbReference type="NCBI Taxonomy" id="259542"/>
    <lineage>
        <taxon>Eukaryota</taxon>
        <taxon>Metazoa</taxon>
        <taxon>Spiralia</taxon>
        <taxon>Lophotrochozoa</taxon>
        <taxon>Mollusca</taxon>
        <taxon>Gastropoda</taxon>
        <taxon>Heterobranchia</taxon>
        <taxon>Euthyneura</taxon>
        <taxon>Panpulmonata</taxon>
        <taxon>Sacoglossa</taxon>
        <taxon>Placobranchoidea</taxon>
        <taxon>Plakobranchidae</taxon>
        <taxon>Plakobranchus</taxon>
    </lineage>
</organism>
<proteinExistence type="predicted"/>
<evidence type="ECO:0000256" key="1">
    <source>
        <dbReference type="SAM" id="MobiDB-lite"/>
    </source>
</evidence>
<sequence length="100" mass="10853">MCTRKSDVTQSSSSQLIPPLIPCGVCDVKRVKLRDREVRVPKITSGFRIQQTRDCGFGGIVDSESALRSAGALLSRVRAPPPTLRPDGEPESLRSPCCVD</sequence>
<dbReference type="EMBL" id="BLXT01000208">
    <property type="protein sequence ID" value="GFN75000.1"/>
    <property type="molecule type" value="Genomic_DNA"/>
</dbReference>
<keyword evidence="3" id="KW-1185">Reference proteome</keyword>
<accession>A0AAV3XW17</accession>
<dbReference type="Proteomes" id="UP000735302">
    <property type="component" value="Unassembled WGS sequence"/>
</dbReference>
<name>A0AAV3XW17_9GAST</name>
<feature type="region of interest" description="Disordered" evidence="1">
    <location>
        <begin position="78"/>
        <end position="100"/>
    </location>
</feature>
<dbReference type="AlphaFoldDB" id="A0AAV3XW17"/>
<reference evidence="2 3" key="1">
    <citation type="journal article" date="2021" name="Elife">
        <title>Chloroplast acquisition without the gene transfer in kleptoplastic sea slugs, Plakobranchus ocellatus.</title>
        <authorList>
            <person name="Maeda T."/>
            <person name="Takahashi S."/>
            <person name="Yoshida T."/>
            <person name="Shimamura S."/>
            <person name="Takaki Y."/>
            <person name="Nagai Y."/>
            <person name="Toyoda A."/>
            <person name="Suzuki Y."/>
            <person name="Arimoto A."/>
            <person name="Ishii H."/>
            <person name="Satoh N."/>
            <person name="Nishiyama T."/>
            <person name="Hasebe M."/>
            <person name="Maruyama T."/>
            <person name="Minagawa J."/>
            <person name="Obokata J."/>
            <person name="Shigenobu S."/>
        </authorList>
    </citation>
    <scope>NUCLEOTIDE SEQUENCE [LARGE SCALE GENOMIC DNA]</scope>
</reference>
<evidence type="ECO:0000313" key="3">
    <source>
        <dbReference type="Proteomes" id="UP000735302"/>
    </source>
</evidence>
<evidence type="ECO:0000313" key="2">
    <source>
        <dbReference type="EMBL" id="GFN75000.1"/>
    </source>
</evidence>
<comment type="caution">
    <text evidence="2">The sequence shown here is derived from an EMBL/GenBank/DDBJ whole genome shotgun (WGS) entry which is preliminary data.</text>
</comment>
<gene>
    <name evidence="2" type="ORF">PoB_000150600</name>
</gene>